<dbReference type="Proteomes" id="UP000828390">
    <property type="component" value="Unassembled WGS sequence"/>
</dbReference>
<sequence>MNNLVLATDTILQVWTTLYWPQTPFYRYEQPCTGHRHHSTGMNNLVLATDTILQV</sequence>
<evidence type="ECO:0000313" key="1">
    <source>
        <dbReference type="EMBL" id="KAH3844731.1"/>
    </source>
</evidence>
<protein>
    <submittedName>
        <fullName evidence="1">Uncharacterized protein</fullName>
    </submittedName>
</protein>
<gene>
    <name evidence="1" type="ORF">DPMN_086993</name>
</gene>
<evidence type="ECO:0000313" key="2">
    <source>
        <dbReference type="Proteomes" id="UP000828390"/>
    </source>
</evidence>
<organism evidence="1 2">
    <name type="scientific">Dreissena polymorpha</name>
    <name type="common">Zebra mussel</name>
    <name type="synonym">Mytilus polymorpha</name>
    <dbReference type="NCBI Taxonomy" id="45954"/>
    <lineage>
        <taxon>Eukaryota</taxon>
        <taxon>Metazoa</taxon>
        <taxon>Spiralia</taxon>
        <taxon>Lophotrochozoa</taxon>
        <taxon>Mollusca</taxon>
        <taxon>Bivalvia</taxon>
        <taxon>Autobranchia</taxon>
        <taxon>Heteroconchia</taxon>
        <taxon>Euheterodonta</taxon>
        <taxon>Imparidentia</taxon>
        <taxon>Neoheterodontei</taxon>
        <taxon>Myida</taxon>
        <taxon>Dreissenoidea</taxon>
        <taxon>Dreissenidae</taxon>
        <taxon>Dreissena</taxon>
    </lineage>
</organism>
<reference evidence="1" key="2">
    <citation type="submission" date="2020-11" db="EMBL/GenBank/DDBJ databases">
        <authorList>
            <person name="McCartney M.A."/>
            <person name="Auch B."/>
            <person name="Kono T."/>
            <person name="Mallez S."/>
            <person name="Becker A."/>
            <person name="Gohl D.M."/>
            <person name="Silverstein K.A.T."/>
            <person name="Koren S."/>
            <person name="Bechman K.B."/>
            <person name="Herman A."/>
            <person name="Abrahante J.E."/>
            <person name="Garbe J."/>
        </authorList>
    </citation>
    <scope>NUCLEOTIDE SEQUENCE</scope>
    <source>
        <strain evidence="1">Duluth1</strain>
        <tissue evidence="1">Whole animal</tissue>
    </source>
</reference>
<dbReference type="EMBL" id="JAIWYP010000003">
    <property type="protein sequence ID" value="KAH3844731.1"/>
    <property type="molecule type" value="Genomic_DNA"/>
</dbReference>
<accession>A0A9D4KRW2</accession>
<proteinExistence type="predicted"/>
<reference evidence="1" key="1">
    <citation type="journal article" date="2019" name="bioRxiv">
        <title>The Genome of the Zebra Mussel, Dreissena polymorpha: A Resource for Invasive Species Research.</title>
        <authorList>
            <person name="McCartney M.A."/>
            <person name="Auch B."/>
            <person name="Kono T."/>
            <person name="Mallez S."/>
            <person name="Zhang Y."/>
            <person name="Obille A."/>
            <person name="Becker A."/>
            <person name="Abrahante J.E."/>
            <person name="Garbe J."/>
            <person name="Badalamenti J.P."/>
            <person name="Herman A."/>
            <person name="Mangelson H."/>
            <person name="Liachko I."/>
            <person name="Sullivan S."/>
            <person name="Sone E.D."/>
            <person name="Koren S."/>
            <person name="Silverstein K.A.T."/>
            <person name="Beckman K.B."/>
            <person name="Gohl D.M."/>
        </authorList>
    </citation>
    <scope>NUCLEOTIDE SEQUENCE</scope>
    <source>
        <strain evidence="1">Duluth1</strain>
        <tissue evidence="1">Whole animal</tissue>
    </source>
</reference>
<dbReference type="AlphaFoldDB" id="A0A9D4KRW2"/>
<comment type="caution">
    <text evidence="1">The sequence shown here is derived from an EMBL/GenBank/DDBJ whole genome shotgun (WGS) entry which is preliminary data.</text>
</comment>
<name>A0A9D4KRW2_DREPO</name>
<keyword evidence="2" id="KW-1185">Reference proteome</keyword>